<dbReference type="Gene3D" id="3.30.450.40">
    <property type="match status" value="2"/>
</dbReference>
<dbReference type="InterPro" id="IPR036388">
    <property type="entry name" value="WH-like_DNA-bd_sf"/>
</dbReference>
<dbReference type="OrthoDB" id="156285at2"/>
<dbReference type="GO" id="GO:0045892">
    <property type="term" value="P:negative regulation of DNA-templated transcription"/>
    <property type="evidence" value="ECO:0007669"/>
    <property type="project" value="TreeGrafter"/>
</dbReference>
<dbReference type="InterPro" id="IPR029016">
    <property type="entry name" value="GAF-like_dom_sf"/>
</dbReference>
<proteinExistence type="predicted"/>
<dbReference type="PANTHER" id="PTHR30136">
    <property type="entry name" value="HELIX-TURN-HELIX TRANSCRIPTIONAL REGULATOR, ICLR FAMILY"/>
    <property type="match status" value="1"/>
</dbReference>
<evidence type="ECO:0000259" key="4">
    <source>
        <dbReference type="PROSITE" id="PS51077"/>
    </source>
</evidence>
<dbReference type="InterPro" id="IPR005471">
    <property type="entry name" value="Tscrpt_reg_IclR_N"/>
</dbReference>
<feature type="domain" description="IclR-ED" evidence="5">
    <location>
        <begin position="66"/>
        <end position="225"/>
    </location>
</feature>
<evidence type="ECO:0000313" key="7">
    <source>
        <dbReference type="Proteomes" id="UP000294621"/>
    </source>
</evidence>
<evidence type="ECO:0000256" key="2">
    <source>
        <dbReference type="ARBA" id="ARBA00023125"/>
    </source>
</evidence>
<dbReference type="SUPFAM" id="SSF46785">
    <property type="entry name" value="Winged helix' DNA-binding domain"/>
    <property type="match status" value="1"/>
</dbReference>
<evidence type="ECO:0000313" key="6">
    <source>
        <dbReference type="EMBL" id="TDL34019.1"/>
    </source>
</evidence>
<dbReference type="RefSeq" id="WP_133350720.1">
    <property type="nucleotide sequence ID" value="NZ_SMZQ01000009.1"/>
</dbReference>
<dbReference type="PROSITE" id="PS51077">
    <property type="entry name" value="HTH_ICLR"/>
    <property type="match status" value="1"/>
</dbReference>
<dbReference type="Proteomes" id="UP000294621">
    <property type="component" value="Unassembled WGS sequence"/>
</dbReference>
<dbReference type="Pfam" id="PF01614">
    <property type="entry name" value="IclR_C"/>
    <property type="match status" value="1"/>
</dbReference>
<comment type="caution">
    <text evidence="6">The sequence shown here is derived from an EMBL/GenBank/DDBJ whole genome shotgun (WGS) entry which is preliminary data.</text>
</comment>
<keyword evidence="2" id="KW-0238">DNA-binding</keyword>
<gene>
    <name evidence="6" type="ORF">E2R57_16045</name>
</gene>
<dbReference type="InterPro" id="IPR036390">
    <property type="entry name" value="WH_DNA-bd_sf"/>
</dbReference>
<dbReference type="GO" id="GO:0003677">
    <property type="term" value="F:DNA binding"/>
    <property type="evidence" value="ECO:0007669"/>
    <property type="project" value="UniProtKB-KW"/>
</dbReference>
<evidence type="ECO:0000256" key="3">
    <source>
        <dbReference type="ARBA" id="ARBA00023163"/>
    </source>
</evidence>
<dbReference type="InterPro" id="IPR014757">
    <property type="entry name" value="Tscrpt_reg_IclR_C"/>
</dbReference>
<dbReference type="PROSITE" id="PS51078">
    <property type="entry name" value="ICLR_ED"/>
    <property type="match status" value="1"/>
</dbReference>
<dbReference type="EMBL" id="SMZQ01000009">
    <property type="protein sequence ID" value="TDL34019.1"/>
    <property type="molecule type" value="Genomic_DNA"/>
</dbReference>
<accession>A0A4R5XR07</accession>
<name>A0A4R5XR07_9MICC</name>
<dbReference type="InterPro" id="IPR050707">
    <property type="entry name" value="HTH_MetabolicPath_Reg"/>
</dbReference>
<sequence>MTTLQTLDRGIRALAVVAAKSGGISVADLSAEIGVARAIGYRLVATLEEHRLLTRDPGGRIFLGAAIPALASRYWPGLLSVATPILQDLADQTNATAFLSVAEHDEAVAVLSLDSSVTSVLRIGYRVGSRHPLTRAAAGIAILAARPPAPDDWPELVTARAQGYCITHGQLQPGAVGIAAPLRLAGSLSGGPEASIGLVALQDFDAEAASGSILEAARKISGDYN</sequence>
<dbReference type="SUPFAM" id="SSF55781">
    <property type="entry name" value="GAF domain-like"/>
    <property type="match status" value="1"/>
</dbReference>
<dbReference type="SMART" id="SM00346">
    <property type="entry name" value="HTH_ICLR"/>
    <property type="match status" value="1"/>
</dbReference>
<evidence type="ECO:0000259" key="5">
    <source>
        <dbReference type="PROSITE" id="PS51078"/>
    </source>
</evidence>
<organism evidence="6 7">
    <name type="scientific">Arthrobacter nitrophenolicus</name>
    <dbReference type="NCBI Taxonomy" id="683150"/>
    <lineage>
        <taxon>Bacteria</taxon>
        <taxon>Bacillati</taxon>
        <taxon>Actinomycetota</taxon>
        <taxon>Actinomycetes</taxon>
        <taxon>Micrococcales</taxon>
        <taxon>Micrococcaceae</taxon>
        <taxon>Arthrobacter</taxon>
    </lineage>
</organism>
<dbReference type="Gene3D" id="1.10.10.10">
    <property type="entry name" value="Winged helix-like DNA-binding domain superfamily/Winged helix DNA-binding domain"/>
    <property type="match status" value="1"/>
</dbReference>
<dbReference type="GO" id="GO:0003700">
    <property type="term" value="F:DNA-binding transcription factor activity"/>
    <property type="evidence" value="ECO:0007669"/>
    <property type="project" value="TreeGrafter"/>
</dbReference>
<dbReference type="Pfam" id="PF09339">
    <property type="entry name" value="HTH_IclR"/>
    <property type="match status" value="1"/>
</dbReference>
<dbReference type="AlphaFoldDB" id="A0A4R5XR07"/>
<evidence type="ECO:0000256" key="1">
    <source>
        <dbReference type="ARBA" id="ARBA00023015"/>
    </source>
</evidence>
<keyword evidence="3" id="KW-0804">Transcription</keyword>
<keyword evidence="1" id="KW-0805">Transcription regulation</keyword>
<feature type="domain" description="HTH iclR-type" evidence="4">
    <location>
        <begin position="4"/>
        <end position="65"/>
    </location>
</feature>
<dbReference type="PANTHER" id="PTHR30136:SF24">
    <property type="entry name" value="HTH-TYPE TRANSCRIPTIONAL REPRESSOR ALLR"/>
    <property type="match status" value="1"/>
</dbReference>
<protein>
    <submittedName>
        <fullName evidence="6">Transcriptional regulator</fullName>
    </submittedName>
</protein>
<reference evidence="6 7" key="1">
    <citation type="submission" date="2019-03" db="EMBL/GenBank/DDBJ databases">
        <title>Genome Sequencing and Assembly of Various Microbes Isolated from Partially Reclaimed Soil and Acid Mine Drainage (AMD) Site.</title>
        <authorList>
            <person name="Steinbock B."/>
            <person name="Bechtold R."/>
            <person name="Sevigny J.L."/>
            <person name="Thomas D."/>
            <person name="Cuthill L.R."/>
            <person name="Aveiro Johannsen E.J."/>
            <person name="Thomas K."/>
            <person name="Ghosh A."/>
        </authorList>
    </citation>
    <scope>NUCLEOTIDE SEQUENCE [LARGE SCALE GENOMIC DNA]</scope>
    <source>
        <strain evidence="6 7">S-A1</strain>
    </source>
</reference>